<reference evidence="3 4" key="1">
    <citation type="submission" date="2018-05" db="EMBL/GenBank/DDBJ databases">
        <title>Genomic Encyclopedia of Type Strains, Phase IV (KMG-IV): sequencing the most valuable type-strain genomes for metagenomic binning, comparative biology and taxonomic classification.</title>
        <authorList>
            <person name="Goeker M."/>
        </authorList>
    </citation>
    <scope>NUCLEOTIDE SEQUENCE [LARGE SCALE GENOMIC DNA]</scope>
    <source>
        <strain evidence="3 4">DSM 25350</strain>
    </source>
</reference>
<gene>
    <name evidence="3" type="ORF">C8D97_106130</name>
</gene>
<dbReference type="Proteomes" id="UP000245790">
    <property type="component" value="Unassembled WGS sequence"/>
</dbReference>
<dbReference type="InterPro" id="IPR002347">
    <property type="entry name" value="SDR_fam"/>
</dbReference>
<dbReference type="PROSITE" id="PS00061">
    <property type="entry name" value="ADH_SHORT"/>
    <property type="match status" value="1"/>
</dbReference>
<keyword evidence="2" id="KW-0560">Oxidoreductase</keyword>
<dbReference type="EMBL" id="QGGU01000006">
    <property type="protein sequence ID" value="PWK50842.1"/>
    <property type="molecule type" value="Genomic_DNA"/>
</dbReference>
<dbReference type="RefSeq" id="WP_109763504.1">
    <property type="nucleotide sequence ID" value="NZ_QGGU01000006.1"/>
</dbReference>
<dbReference type="SUPFAM" id="SSF51735">
    <property type="entry name" value="NAD(P)-binding Rossmann-fold domains"/>
    <property type="match status" value="1"/>
</dbReference>
<comment type="caution">
    <text evidence="3">The sequence shown here is derived from an EMBL/GenBank/DDBJ whole genome shotgun (WGS) entry which is preliminary data.</text>
</comment>
<dbReference type="Pfam" id="PF00106">
    <property type="entry name" value="adh_short"/>
    <property type="match status" value="1"/>
</dbReference>
<protein>
    <submittedName>
        <fullName evidence="3">NAD(P)-dependent dehydrogenase (Short-subunit alcohol dehydrogenase family)</fullName>
    </submittedName>
</protein>
<evidence type="ECO:0000256" key="1">
    <source>
        <dbReference type="ARBA" id="ARBA00006484"/>
    </source>
</evidence>
<evidence type="ECO:0000313" key="3">
    <source>
        <dbReference type="EMBL" id="PWK50842.1"/>
    </source>
</evidence>
<accession>A0A316FRP4</accession>
<dbReference type="GO" id="GO:0016491">
    <property type="term" value="F:oxidoreductase activity"/>
    <property type="evidence" value="ECO:0007669"/>
    <property type="project" value="UniProtKB-KW"/>
</dbReference>
<dbReference type="AlphaFoldDB" id="A0A316FRP4"/>
<comment type="similarity">
    <text evidence="1">Belongs to the short-chain dehydrogenases/reductases (SDR) family.</text>
</comment>
<proteinExistence type="inferred from homology"/>
<dbReference type="PANTHER" id="PTHR42901">
    <property type="entry name" value="ALCOHOL DEHYDROGENASE"/>
    <property type="match status" value="1"/>
</dbReference>
<dbReference type="PRINTS" id="PR00081">
    <property type="entry name" value="GDHRDH"/>
</dbReference>
<sequence>MSHDFKPQANSLSNKIIMVTGAGDGIGREAALQYAKLGATVILLGRTTEKLENVYDEIEALGAPQPAIIPVNLLHMSPEQAQQIAETIETEFGRLDGLLHNASQLGDLSPIETYDIETWQNVMQVNVNATFLLTRFLIPMLRVAPAASVIFTSSGVGNKGRAYWGAYSVSKFATEGLAEVLADELENTSVRVNIINPGATRTNMRAKAYPAENANNLKTPEALMPLYSYLMDDASQSVTGQRFNG</sequence>
<name>A0A316FRP4_9GAMM</name>
<dbReference type="NCBIfam" id="NF006509">
    <property type="entry name" value="PRK08945.1"/>
    <property type="match status" value="1"/>
</dbReference>
<dbReference type="InterPro" id="IPR036291">
    <property type="entry name" value="NAD(P)-bd_dom_sf"/>
</dbReference>
<dbReference type="PANTHER" id="PTHR42901:SF1">
    <property type="entry name" value="ALCOHOL DEHYDROGENASE"/>
    <property type="match status" value="1"/>
</dbReference>
<keyword evidence="4" id="KW-1185">Reference proteome</keyword>
<dbReference type="InterPro" id="IPR020904">
    <property type="entry name" value="Sc_DH/Rdtase_CS"/>
</dbReference>
<dbReference type="Gene3D" id="3.40.50.720">
    <property type="entry name" value="NAD(P)-binding Rossmann-like Domain"/>
    <property type="match status" value="1"/>
</dbReference>
<evidence type="ECO:0000256" key="2">
    <source>
        <dbReference type="ARBA" id="ARBA00023002"/>
    </source>
</evidence>
<evidence type="ECO:0000313" key="4">
    <source>
        <dbReference type="Proteomes" id="UP000245790"/>
    </source>
</evidence>
<dbReference type="OrthoDB" id="9790785at2"/>
<organism evidence="3 4">
    <name type="scientific">Pleionea mediterranea</name>
    <dbReference type="NCBI Taxonomy" id="523701"/>
    <lineage>
        <taxon>Bacteria</taxon>
        <taxon>Pseudomonadati</taxon>
        <taxon>Pseudomonadota</taxon>
        <taxon>Gammaproteobacteria</taxon>
        <taxon>Oceanospirillales</taxon>
        <taxon>Pleioneaceae</taxon>
        <taxon>Pleionea</taxon>
    </lineage>
</organism>